<dbReference type="EMBL" id="JACHFK010000001">
    <property type="protein sequence ID" value="MBB5375117.1"/>
    <property type="molecule type" value="Genomic_DNA"/>
</dbReference>
<reference evidence="4" key="4">
    <citation type="submission" date="2024-05" db="EMBL/GenBank/DDBJ databases">
        <authorList>
            <person name="Sun Q."/>
            <person name="Zhou Y."/>
        </authorList>
    </citation>
    <scope>NUCLEOTIDE SEQUENCE</scope>
    <source>
        <strain evidence="4">CGMCC 1.18437</strain>
    </source>
</reference>
<dbReference type="PANTHER" id="PTHR39757:SF5">
    <property type="entry name" value="OS02G0190600 PROTEIN"/>
    <property type="match status" value="1"/>
</dbReference>
<dbReference type="InterPro" id="IPR036188">
    <property type="entry name" value="FAD/NAD-bd_sf"/>
</dbReference>
<dbReference type="Gene3D" id="3.50.50.60">
    <property type="entry name" value="FAD/NAD(P)-binding domain"/>
    <property type="match status" value="1"/>
</dbReference>
<dbReference type="InterPro" id="IPR010108">
    <property type="entry name" value="Lycopene_cyclase_b/e"/>
</dbReference>
<reference evidence="7" key="2">
    <citation type="journal article" date="2019" name="Int. J. Syst. Evol. Microbiol.">
        <title>The Global Catalogue of Microorganisms (GCM) 10K type strain sequencing project: providing services to taxonomists for standard genome sequencing and annotation.</title>
        <authorList>
            <consortium name="The Broad Institute Genomics Platform"/>
            <consortium name="The Broad Institute Genome Sequencing Center for Infectious Disease"/>
            <person name="Wu L."/>
            <person name="Ma J."/>
        </authorList>
    </citation>
    <scope>NUCLEOTIDE SEQUENCE [LARGE SCALE GENOMIC DNA]</scope>
    <source>
        <strain evidence="7">CGMCC 1.18437</strain>
    </source>
</reference>
<evidence type="ECO:0000313" key="6">
    <source>
        <dbReference type="Proteomes" id="UP000539473"/>
    </source>
</evidence>
<evidence type="ECO:0000313" key="7">
    <source>
        <dbReference type="Proteomes" id="UP000619376"/>
    </source>
</evidence>
<organism evidence="5 6">
    <name type="scientific">Deinococcus metalli</name>
    <dbReference type="NCBI Taxonomy" id="1141878"/>
    <lineage>
        <taxon>Bacteria</taxon>
        <taxon>Thermotogati</taxon>
        <taxon>Deinococcota</taxon>
        <taxon>Deinococci</taxon>
        <taxon>Deinococcales</taxon>
        <taxon>Deinococcaceae</taxon>
        <taxon>Deinococcus</taxon>
    </lineage>
</organism>
<evidence type="ECO:0000256" key="1">
    <source>
        <dbReference type="ARBA" id="ARBA00006599"/>
    </source>
</evidence>
<evidence type="ECO:0000256" key="3">
    <source>
        <dbReference type="ARBA" id="ARBA00023027"/>
    </source>
</evidence>
<dbReference type="AlphaFoldDB" id="A0A7W8KBD5"/>
<keyword evidence="2" id="KW-0125">Carotenoid biosynthesis</keyword>
<protein>
    <submittedName>
        <fullName evidence="4">Carotenoid cyclase</fullName>
    </submittedName>
    <submittedName>
        <fullName evidence="5">Lycopene beta-cyclase</fullName>
        <ecNumber evidence="5">5.5.1.19</ecNumber>
    </submittedName>
</protein>
<dbReference type="GO" id="GO:0016860">
    <property type="term" value="F:intramolecular oxidoreductase activity"/>
    <property type="evidence" value="ECO:0007669"/>
    <property type="project" value="UniProtKB-ARBA"/>
</dbReference>
<dbReference type="GO" id="GO:0016117">
    <property type="term" value="P:carotenoid biosynthetic process"/>
    <property type="evidence" value="ECO:0007669"/>
    <property type="project" value="UniProtKB-KW"/>
</dbReference>
<proteinExistence type="inferred from homology"/>
<dbReference type="PANTHER" id="PTHR39757">
    <property type="match status" value="1"/>
</dbReference>
<dbReference type="EMBL" id="BNAJ01000001">
    <property type="protein sequence ID" value="GHF31491.1"/>
    <property type="molecule type" value="Genomic_DNA"/>
</dbReference>
<gene>
    <name evidence="4" type="ORF">GCM10017781_04810</name>
    <name evidence="5" type="ORF">HNQ07_000561</name>
</gene>
<comment type="caution">
    <text evidence="5">The sequence shown here is derived from an EMBL/GenBank/DDBJ whole genome shotgun (WGS) entry which is preliminary data.</text>
</comment>
<evidence type="ECO:0000313" key="4">
    <source>
        <dbReference type="EMBL" id="GHF31491.1"/>
    </source>
</evidence>
<reference evidence="4" key="1">
    <citation type="journal article" date="2014" name="Int. J. Syst. Evol. Microbiol.">
        <title>Complete genome of a new Firmicutes species belonging to the dominant human colonic microbiota ('Ruminococcus bicirculans') reveals two chromosomes and a selective capacity to utilize plant glucans.</title>
        <authorList>
            <consortium name="NISC Comparative Sequencing Program"/>
            <person name="Wegmann U."/>
            <person name="Louis P."/>
            <person name="Goesmann A."/>
            <person name="Henrissat B."/>
            <person name="Duncan S.H."/>
            <person name="Flint H.J."/>
        </authorList>
    </citation>
    <scope>NUCLEOTIDE SEQUENCE</scope>
    <source>
        <strain evidence="4">CGMCC 1.18437</strain>
    </source>
</reference>
<accession>A0A7W8KBD5</accession>
<evidence type="ECO:0000256" key="2">
    <source>
        <dbReference type="ARBA" id="ARBA00022746"/>
    </source>
</evidence>
<comment type="similarity">
    <text evidence="1">Belongs to the lycopene cyclase family.</text>
</comment>
<dbReference type="EC" id="5.5.1.19" evidence="5"/>
<dbReference type="SUPFAM" id="SSF51905">
    <property type="entry name" value="FAD/NAD(P)-binding domain"/>
    <property type="match status" value="1"/>
</dbReference>
<sequence>MTGPAHSDVVVVGGGPAGTALASALARRGLDVRLVAPHPPTPFPATYGVWLDDLPGWATDMTAQVWTDVRVYTDDHPRPLHRPYALLDNAALMEGLLARAGAGLCWTVGTVRSVTPTAGGHHVHGAAGECWSARLVVDAAGHGGALTPTTYPGGAALQTAWGLTATFDRPPIAPGSMVWMDYRPAGPPGGEPTFLYAMHLGGDRYFVEETTLIARPAVSRRVLEARLHARLDAAGTPPREVHSTEWVAFPMNGAAPAPGPLLAFGAAAGLVHPISGFQVAAALRLSESVADAVHAAFQRGADPARAGWDVLWPPARRAAREVHLLGVHALLGLPGAALPAFFNAFFRLPPEQWRAFLGPDTPAGTLSRTMLRLFLDAPAAVRGPLARAALGQPAVSVRALTAAWHAAAP</sequence>
<keyword evidence="3" id="KW-0520">NAD</keyword>
<dbReference type="PRINTS" id="PR00420">
    <property type="entry name" value="RNGMNOXGNASE"/>
</dbReference>
<keyword evidence="7" id="KW-1185">Reference proteome</keyword>
<dbReference type="RefSeq" id="WP_184109358.1">
    <property type="nucleotide sequence ID" value="NZ_BNAJ01000001.1"/>
</dbReference>
<dbReference type="Pfam" id="PF05834">
    <property type="entry name" value="Lycopene_cycl"/>
    <property type="match status" value="1"/>
</dbReference>
<dbReference type="Proteomes" id="UP000619376">
    <property type="component" value="Unassembled WGS sequence"/>
</dbReference>
<reference evidence="5 6" key="3">
    <citation type="submission" date="2020-08" db="EMBL/GenBank/DDBJ databases">
        <title>Genomic Encyclopedia of Type Strains, Phase IV (KMG-IV): sequencing the most valuable type-strain genomes for metagenomic binning, comparative biology and taxonomic classification.</title>
        <authorList>
            <person name="Goeker M."/>
        </authorList>
    </citation>
    <scope>NUCLEOTIDE SEQUENCE [LARGE SCALE GENOMIC DNA]</scope>
    <source>
        <strain evidence="5 6">DSM 27521</strain>
    </source>
</reference>
<dbReference type="Proteomes" id="UP000539473">
    <property type="component" value="Unassembled WGS sequence"/>
</dbReference>
<evidence type="ECO:0000313" key="5">
    <source>
        <dbReference type="EMBL" id="MBB5375117.1"/>
    </source>
</evidence>
<dbReference type="NCBIfam" id="TIGR01790">
    <property type="entry name" value="carotene-cycl"/>
    <property type="match status" value="1"/>
</dbReference>
<name>A0A7W8KBD5_9DEIO</name>
<keyword evidence="5" id="KW-0413">Isomerase</keyword>
<dbReference type="GO" id="GO:0016705">
    <property type="term" value="F:oxidoreductase activity, acting on paired donors, with incorporation or reduction of molecular oxygen"/>
    <property type="evidence" value="ECO:0007669"/>
    <property type="project" value="InterPro"/>
</dbReference>